<dbReference type="InterPro" id="IPR027417">
    <property type="entry name" value="P-loop_NTPase"/>
</dbReference>
<keyword evidence="13" id="KW-1185">Reference proteome</keyword>
<evidence type="ECO:0000256" key="7">
    <source>
        <dbReference type="ARBA" id="ARBA00023136"/>
    </source>
</evidence>
<dbReference type="FunFam" id="1.20.1560.10:FF:000070">
    <property type="entry name" value="Multidrug ABC transporter ATP-binding protein"/>
    <property type="match status" value="1"/>
</dbReference>
<organism evidence="12 13">
    <name type="scientific">Kaistia nematophila</name>
    <dbReference type="NCBI Taxonomy" id="2994654"/>
    <lineage>
        <taxon>Bacteria</taxon>
        <taxon>Pseudomonadati</taxon>
        <taxon>Pseudomonadota</taxon>
        <taxon>Alphaproteobacteria</taxon>
        <taxon>Hyphomicrobiales</taxon>
        <taxon>Kaistiaceae</taxon>
        <taxon>Kaistia</taxon>
    </lineage>
</organism>
<comment type="function">
    <text evidence="8">Part of an ABC transporter complex. Transmembrane domains (TMD) form a pore in the inner membrane and the ATP-binding domain (NBD) is responsible for energy generation.</text>
</comment>
<dbReference type="PROSITE" id="PS50929">
    <property type="entry name" value="ABC_TM1F"/>
    <property type="match status" value="1"/>
</dbReference>
<feature type="transmembrane region" description="Helical" evidence="9">
    <location>
        <begin position="159"/>
        <end position="178"/>
    </location>
</feature>
<evidence type="ECO:0000259" key="11">
    <source>
        <dbReference type="PROSITE" id="PS50929"/>
    </source>
</evidence>
<protein>
    <submittedName>
        <fullName evidence="12">ABC transporter ATP-binding protein</fullName>
    </submittedName>
</protein>
<keyword evidence="5 12" id="KW-0067">ATP-binding</keyword>
<dbReference type="RefSeq" id="WP_266340782.1">
    <property type="nucleotide sequence ID" value="NZ_JAPKNK010000012.1"/>
</dbReference>
<keyword evidence="6 9" id="KW-1133">Transmembrane helix</keyword>
<comment type="subcellular location">
    <subcellularLocation>
        <location evidence="1">Cell membrane</location>
        <topology evidence="1">Multi-pass membrane protein</topology>
    </subcellularLocation>
</comment>
<dbReference type="AlphaFoldDB" id="A0A9X3INQ3"/>
<dbReference type="SUPFAM" id="SSF52540">
    <property type="entry name" value="P-loop containing nucleoside triphosphate hydrolases"/>
    <property type="match status" value="1"/>
</dbReference>
<dbReference type="GO" id="GO:0140359">
    <property type="term" value="F:ABC-type transporter activity"/>
    <property type="evidence" value="ECO:0007669"/>
    <property type="project" value="InterPro"/>
</dbReference>
<keyword evidence="3 9" id="KW-0812">Transmembrane</keyword>
<evidence type="ECO:0000256" key="5">
    <source>
        <dbReference type="ARBA" id="ARBA00022840"/>
    </source>
</evidence>
<dbReference type="SUPFAM" id="SSF90123">
    <property type="entry name" value="ABC transporter transmembrane region"/>
    <property type="match status" value="1"/>
</dbReference>
<dbReference type="GO" id="GO:0016887">
    <property type="term" value="F:ATP hydrolysis activity"/>
    <property type="evidence" value="ECO:0007669"/>
    <property type="project" value="InterPro"/>
</dbReference>
<dbReference type="PROSITE" id="PS00211">
    <property type="entry name" value="ABC_TRANSPORTER_1"/>
    <property type="match status" value="1"/>
</dbReference>
<dbReference type="InterPro" id="IPR017871">
    <property type="entry name" value="ABC_transporter-like_CS"/>
</dbReference>
<feature type="transmembrane region" description="Helical" evidence="9">
    <location>
        <begin position="184"/>
        <end position="203"/>
    </location>
</feature>
<dbReference type="InterPro" id="IPR003593">
    <property type="entry name" value="AAA+_ATPase"/>
</dbReference>
<feature type="transmembrane region" description="Helical" evidence="9">
    <location>
        <begin position="79"/>
        <end position="97"/>
    </location>
</feature>
<reference evidence="12" key="1">
    <citation type="submission" date="2022-11" db="EMBL/GenBank/DDBJ databases">
        <title>Biodiversity and phylogenetic relationships of bacteria.</title>
        <authorList>
            <person name="Machado R.A.R."/>
            <person name="Bhat A."/>
            <person name="Loulou A."/>
            <person name="Kallel S."/>
        </authorList>
    </citation>
    <scope>NUCLEOTIDE SEQUENCE</scope>
    <source>
        <strain evidence="12">K-TC2</strain>
    </source>
</reference>
<evidence type="ECO:0000259" key="10">
    <source>
        <dbReference type="PROSITE" id="PS50893"/>
    </source>
</evidence>
<dbReference type="Pfam" id="PF00664">
    <property type="entry name" value="ABC_membrane"/>
    <property type="match status" value="1"/>
</dbReference>
<feature type="domain" description="ABC transporter" evidence="10">
    <location>
        <begin position="361"/>
        <end position="600"/>
    </location>
</feature>
<sequence>MFRFFESRIDPFRSHDDSMPPATLLGFYRRYCLQIWPYLLVLMAIGLIVSLIEIAMLRYIGSIVDLLKSTSPSEILADYGPTFLWMGFVIVIARPLAALAHDLVNQQTIAPNFTNLIRWQTHHYVMRQSITFFANDFAGRIASKIVQTGPALRESVVQVIDALWFVTIFAGSALVIFWSADWRLAMPLLLWIIAYVATLAWFVPRIRDRSTIMSEMRSQLTGRIVDSYTNVQTVKLFAHPEREDDYAKEALVEHTAAFKNETRLITAMNATVSSLNGLLVMATGTLAVWLWTFDAITLGAIAVAAGLAIRITNMSGWIMWVAVGIFEQMGTVQEGLETIARPYDLLDKPAAPPLVAKEGEIRFENVRFHYGKAGGIIEDLSCTINPGEKVGLVGRSGAGKSTLVNLLLRFYDVEAGRVLIDGQNVSDVSQDSLRQQIGLVTQDTSLLHRSVRDNILYGRPDASEAEVIAAARQAHADGFIEGLSDPRGRRGLDAHVGERGVKLSGGQRQRIAIARVLLKDAPILILDEATSALDSEVEAAIQESFARLMENKTVIAIAHRLSTIAAMDRLIVLDQGHIVETGSHEELLHRNGLYASLWHRQSGGFLDLHAN</sequence>
<dbReference type="PANTHER" id="PTHR24221">
    <property type="entry name" value="ATP-BINDING CASSETTE SUB-FAMILY B"/>
    <property type="match status" value="1"/>
</dbReference>
<evidence type="ECO:0000256" key="3">
    <source>
        <dbReference type="ARBA" id="ARBA00022692"/>
    </source>
</evidence>
<evidence type="ECO:0000256" key="4">
    <source>
        <dbReference type="ARBA" id="ARBA00022741"/>
    </source>
</evidence>
<feature type="transmembrane region" description="Helical" evidence="9">
    <location>
        <begin position="288"/>
        <end position="309"/>
    </location>
</feature>
<evidence type="ECO:0000313" key="13">
    <source>
        <dbReference type="Proteomes" id="UP001144805"/>
    </source>
</evidence>
<dbReference type="Pfam" id="PF00005">
    <property type="entry name" value="ABC_tran"/>
    <property type="match status" value="1"/>
</dbReference>
<evidence type="ECO:0000313" key="12">
    <source>
        <dbReference type="EMBL" id="MCX5571821.1"/>
    </source>
</evidence>
<dbReference type="SMART" id="SM00382">
    <property type="entry name" value="AAA"/>
    <property type="match status" value="1"/>
</dbReference>
<dbReference type="PROSITE" id="PS50893">
    <property type="entry name" value="ABC_TRANSPORTER_2"/>
    <property type="match status" value="1"/>
</dbReference>
<keyword evidence="7 9" id="KW-0472">Membrane</keyword>
<proteinExistence type="inferred from homology"/>
<dbReference type="FunFam" id="3.40.50.300:FF:000218">
    <property type="entry name" value="Multidrug ABC transporter ATP-binding protein"/>
    <property type="match status" value="1"/>
</dbReference>
<dbReference type="EMBL" id="JAPKNK010000012">
    <property type="protein sequence ID" value="MCX5571821.1"/>
    <property type="molecule type" value="Genomic_DNA"/>
</dbReference>
<dbReference type="InterPro" id="IPR011527">
    <property type="entry name" value="ABC1_TM_dom"/>
</dbReference>
<dbReference type="Gene3D" id="3.40.50.300">
    <property type="entry name" value="P-loop containing nucleotide triphosphate hydrolases"/>
    <property type="match status" value="1"/>
</dbReference>
<dbReference type="InterPro" id="IPR003439">
    <property type="entry name" value="ABC_transporter-like_ATP-bd"/>
</dbReference>
<accession>A0A9X3INQ3</accession>
<dbReference type="InterPro" id="IPR039421">
    <property type="entry name" value="Type_1_exporter"/>
</dbReference>
<dbReference type="GO" id="GO:0034040">
    <property type="term" value="F:ATPase-coupled lipid transmembrane transporter activity"/>
    <property type="evidence" value="ECO:0007669"/>
    <property type="project" value="TreeGrafter"/>
</dbReference>
<evidence type="ECO:0000256" key="8">
    <source>
        <dbReference type="ARBA" id="ARBA00024725"/>
    </source>
</evidence>
<dbReference type="Proteomes" id="UP001144805">
    <property type="component" value="Unassembled WGS sequence"/>
</dbReference>
<dbReference type="PANTHER" id="PTHR24221:SF203">
    <property type="entry name" value="ATP-BINDING_PERMEASE FUSION ABC TRANSPORTER-RELATED"/>
    <property type="match status" value="1"/>
</dbReference>
<dbReference type="GO" id="GO:0005886">
    <property type="term" value="C:plasma membrane"/>
    <property type="evidence" value="ECO:0007669"/>
    <property type="project" value="UniProtKB-SubCell"/>
</dbReference>
<evidence type="ECO:0000256" key="9">
    <source>
        <dbReference type="SAM" id="Phobius"/>
    </source>
</evidence>
<gene>
    <name evidence="12" type="ORF">OSH07_21660</name>
</gene>
<dbReference type="InterPro" id="IPR036640">
    <property type="entry name" value="ABC1_TM_sf"/>
</dbReference>
<evidence type="ECO:0000256" key="2">
    <source>
        <dbReference type="ARBA" id="ARBA00005417"/>
    </source>
</evidence>
<feature type="transmembrane region" description="Helical" evidence="9">
    <location>
        <begin position="35"/>
        <end position="59"/>
    </location>
</feature>
<keyword evidence="4" id="KW-0547">Nucleotide-binding</keyword>
<dbReference type="GO" id="GO:0005524">
    <property type="term" value="F:ATP binding"/>
    <property type="evidence" value="ECO:0007669"/>
    <property type="project" value="UniProtKB-KW"/>
</dbReference>
<comment type="similarity">
    <text evidence="2">Belongs to the ABC transporter superfamily.</text>
</comment>
<evidence type="ECO:0000256" key="6">
    <source>
        <dbReference type="ARBA" id="ARBA00022989"/>
    </source>
</evidence>
<comment type="caution">
    <text evidence="12">The sequence shown here is derived from an EMBL/GenBank/DDBJ whole genome shotgun (WGS) entry which is preliminary data.</text>
</comment>
<name>A0A9X3INQ3_9HYPH</name>
<evidence type="ECO:0000256" key="1">
    <source>
        <dbReference type="ARBA" id="ARBA00004651"/>
    </source>
</evidence>
<dbReference type="Gene3D" id="1.20.1560.10">
    <property type="entry name" value="ABC transporter type 1, transmembrane domain"/>
    <property type="match status" value="1"/>
</dbReference>
<feature type="domain" description="ABC transmembrane type-1" evidence="11">
    <location>
        <begin position="40"/>
        <end position="327"/>
    </location>
</feature>